<protein>
    <submittedName>
        <fullName evidence="2">Uncharacterized protein</fullName>
    </submittedName>
</protein>
<keyword evidence="3" id="KW-1185">Reference proteome</keyword>
<evidence type="ECO:0000313" key="3">
    <source>
        <dbReference type="Proteomes" id="UP000654370"/>
    </source>
</evidence>
<reference evidence="2" key="1">
    <citation type="submission" date="2020-12" db="EMBL/GenBank/DDBJ databases">
        <title>Metabolic potential, ecology and presence of endohyphal bacteria is reflected in genomic diversity of Mucoromycotina.</title>
        <authorList>
            <person name="Muszewska A."/>
            <person name="Okrasinska A."/>
            <person name="Steczkiewicz K."/>
            <person name="Drgas O."/>
            <person name="Orlowska M."/>
            <person name="Perlinska-Lenart U."/>
            <person name="Aleksandrzak-Piekarczyk T."/>
            <person name="Szatraj K."/>
            <person name="Zielenkiewicz U."/>
            <person name="Pilsyk S."/>
            <person name="Malc E."/>
            <person name="Mieczkowski P."/>
            <person name="Kruszewska J.S."/>
            <person name="Biernat P."/>
            <person name="Pawlowska J."/>
        </authorList>
    </citation>
    <scope>NUCLEOTIDE SEQUENCE</scope>
    <source>
        <strain evidence="2">WA0000067209</strain>
    </source>
</reference>
<dbReference type="AlphaFoldDB" id="A0A8H7Q6P0"/>
<dbReference type="EMBL" id="JAEPQZ010000001">
    <property type="protein sequence ID" value="KAG2186094.1"/>
    <property type="molecule type" value="Genomic_DNA"/>
</dbReference>
<accession>A0A8H7Q6P0</accession>
<feature type="region of interest" description="Disordered" evidence="1">
    <location>
        <begin position="1"/>
        <end position="48"/>
    </location>
</feature>
<feature type="compositionally biased region" description="Low complexity" evidence="1">
    <location>
        <begin position="25"/>
        <end position="39"/>
    </location>
</feature>
<proteinExistence type="predicted"/>
<dbReference type="Proteomes" id="UP000654370">
    <property type="component" value="Unassembled WGS sequence"/>
</dbReference>
<sequence length="76" mass="8543">MLQFFSDITKRRNSDDAKDSHSIKRSSSCSSRSNKSTMSDPSLAGSKRTSMHLKFQEQYFSFPSLDVENGITQTSS</sequence>
<name>A0A8H7Q6P0_MORIS</name>
<evidence type="ECO:0000256" key="1">
    <source>
        <dbReference type="SAM" id="MobiDB-lite"/>
    </source>
</evidence>
<organism evidence="2 3">
    <name type="scientific">Mortierella isabellina</name>
    <name type="common">Filamentous fungus</name>
    <name type="synonym">Umbelopsis isabellina</name>
    <dbReference type="NCBI Taxonomy" id="91625"/>
    <lineage>
        <taxon>Eukaryota</taxon>
        <taxon>Fungi</taxon>
        <taxon>Fungi incertae sedis</taxon>
        <taxon>Mucoromycota</taxon>
        <taxon>Mucoromycotina</taxon>
        <taxon>Umbelopsidomycetes</taxon>
        <taxon>Umbelopsidales</taxon>
        <taxon>Umbelopsidaceae</taxon>
        <taxon>Umbelopsis</taxon>
    </lineage>
</organism>
<gene>
    <name evidence="2" type="ORF">INT43_002532</name>
</gene>
<feature type="compositionally biased region" description="Basic and acidic residues" evidence="1">
    <location>
        <begin position="8"/>
        <end position="22"/>
    </location>
</feature>
<comment type="caution">
    <text evidence="2">The sequence shown here is derived from an EMBL/GenBank/DDBJ whole genome shotgun (WGS) entry which is preliminary data.</text>
</comment>
<evidence type="ECO:0000313" key="2">
    <source>
        <dbReference type="EMBL" id="KAG2186094.1"/>
    </source>
</evidence>